<evidence type="ECO:0000313" key="1">
    <source>
        <dbReference type="EMBL" id="SVB13440.1"/>
    </source>
</evidence>
<reference evidence="1" key="1">
    <citation type="submission" date="2018-05" db="EMBL/GenBank/DDBJ databases">
        <authorList>
            <person name="Lanie J.A."/>
            <person name="Ng W.-L."/>
            <person name="Kazmierczak K.M."/>
            <person name="Andrzejewski T.M."/>
            <person name="Davidsen T.M."/>
            <person name="Wayne K.J."/>
            <person name="Tettelin H."/>
            <person name="Glass J.I."/>
            <person name="Rusch D."/>
            <person name="Podicherti R."/>
            <person name="Tsui H.-C.T."/>
            <person name="Winkler M.E."/>
        </authorList>
    </citation>
    <scope>NUCLEOTIDE SEQUENCE</scope>
</reference>
<proteinExistence type="predicted"/>
<organism evidence="1">
    <name type="scientific">marine metagenome</name>
    <dbReference type="NCBI Taxonomy" id="408172"/>
    <lineage>
        <taxon>unclassified sequences</taxon>
        <taxon>metagenomes</taxon>
        <taxon>ecological metagenomes</taxon>
    </lineage>
</organism>
<dbReference type="EMBL" id="UINC01029909">
    <property type="protein sequence ID" value="SVB13440.1"/>
    <property type="molecule type" value="Genomic_DNA"/>
</dbReference>
<gene>
    <name evidence="1" type="ORF">METZ01_LOCUS166294</name>
</gene>
<accession>A0A382BHV3</accession>
<dbReference type="AlphaFoldDB" id="A0A382BHV3"/>
<name>A0A382BHV3_9ZZZZ</name>
<sequence>MKARYILLFLVCCQASFSQSQNKEIKLDETGYYFIRHAEKNRSNPK</sequence>
<feature type="non-terminal residue" evidence="1">
    <location>
        <position position="46"/>
    </location>
</feature>
<protein>
    <submittedName>
        <fullName evidence="1">Uncharacterized protein</fullName>
    </submittedName>
</protein>